<dbReference type="AlphaFoldDB" id="A0A0F7ZYN1"/>
<sequence length="362" mass="40793">MILSALVPLALVAQASAAYDISLGFNRPQINENRTIDQIYKAALAEGGVVNCLHGGDEVNQQDRLKRAFESRFPGMTLNVTVNRSKYHSVGIDRQLATKKVEVDVSILQALHDYPRWDQQGALLHYAPNNFLKVLPPFRHIRAAYYGFAINAWSTVWNPAKLQIPPREWPDFLKPEYKDKLVLTHPSDDDAIAYIFDLVMNQYGYEWFEGLLKQNPRWVRGTASPLAVIRQPNSTQSVTFTAGVGLIPAGNSSLSISFPTQGKFVSWPRSIAIYKDAPHPESAKLFSNFLLSDDFQRNMSQWSARSDIKPPGGFPTILDMTSTNPAEYMRWMADRGRVEALRMHFEEKLGMPQGPSPLVDEL</sequence>
<dbReference type="PANTHER" id="PTHR30006">
    <property type="entry name" value="THIAMINE-BINDING PERIPLASMIC PROTEIN-RELATED"/>
    <property type="match status" value="1"/>
</dbReference>
<dbReference type="Proteomes" id="UP000054481">
    <property type="component" value="Unassembled WGS sequence"/>
</dbReference>
<dbReference type="EMBL" id="KQ030542">
    <property type="protein sequence ID" value="KJZ72762.1"/>
    <property type="molecule type" value="Genomic_DNA"/>
</dbReference>
<evidence type="ECO:0000313" key="3">
    <source>
        <dbReference type="EMBL" id="KJZ72762.1"/>
    </source>
</evidence>
<dbReference type="Pfam" id="PF13343">
    <property type="entry name" value="SBP_bac_6"/>
    <property type="match status" value="1"/>
</dbReference>
<dbReference type="Gene3D" id="3.40.190.10">
    <property type="entry name" value="Periplasmic binding protein-like II"/>
    <property type="match status" value="2"/>
</dbReference>
<feature type="chain" id="PRO_5002526257" description="ABC transporter" evidence="2">
    <location>
        <begin position="18"/>
        <end position="362"/>
    </location>
</feature>
<organism evidence="3 4">
    <name type="scientific">Hirsutella minnesotensis 3608</name>
    <dbReference type="NCBI Taxonomy" id="1043627"/>
    <lineage>
        <taxon>Eukaryota</taxon>
        <taxon>Fungi</taxon>
        <taxon>Dikarya</taxon>
        <taxon>Ascomycota</taxon>
        <taxon>Pezizomycotina</taxon>
        <taxon>Sordariomycetes</taxon>
        <taxon>Hypocreomycetidae</taxon>
        <taxon>Hypocreales</taxon>
        <taxon>Ophiocordycipitaceae</taxon>
        <taxon>Hirsutella</taxon>
    </lineage>
</organism>
<evidence type="ECO:0000256" key="2">
    <source>
        <dbReference type="SAM" id="SignalP"/>
    </source>
</evidence>
<dbReference type="SUPFAM" id="SSF53850">
    <property type="entry name" value="Periplasmic binding protein-like II"/>
    <property type="match status" value="1"/>
</dbReference>
<reference evidence="3 4" key="1">
    <citation type="journal article" date="2014" name="Genome Biol. Evol.">
        <title>Comparative genomics and transcriptomics analyses reveal divergent lifestyle features of nematode endoparasitic fungus Hirsutella minnesotensis.</title>
        <authorList>
            <person name="Lai Y."/>
            <person name="Liu K."/>
            <person name="Zhang X."/>
            <person name="Zhang X."/>
            <person name="Li K."/>
            <person name="Wang N."/>
            <person name="Shu C."/>
            <person name="Wu Y."/>
            <person name="Wang C."/>
            <person name="Bushley K.E."/>
            <person name="Xiang M."/>
            <person name="Liu X."/>
        </authorList>
    </citation>
    <scope>NUCLEOTIDE SEQUENCE [LARGE SCALE GENOMIC DNA]</scope>
    <source>
        <strain evidence="3 4">3608</strain>
    </source>
</reference>
<feature type="signal peptide" evidence="2">
    <location>
        <begin position="1"/>
        <end position="17"/>
    </location>
</feature>
<accession>A0A0F7ZYN1</accession>
<dbReference type="PANTHER" id="PTHR30006:SF2">
    <property type="entry name" value="ABC TRANSPORTER SUBSTRATE-BINDING PROTEIN"/>
    <property type="match status" value="1"/>
</dbReference>
<dbReference type="OrthoDB" id="124329at2759"/>
<keyword evidence="1 2" id="KW-0732">Signal</keyword>
<protein>
    <recommendedName>
        <fullName evidence="5">ABC transporter</fullName>
    </recommendedName>
</protein>
<keyword evidence="4" id="KW-1185">Reference proteome</keyword>
<evidence type="ECO:0008006" key="5">
    <source>
        <dbReference type="Google" id="ProtNLM"/>
    </source>
</evidence>
<evidence type="ECO:0000256" key="1">
    <source>
        <dbReference type="ARBA" id="ARBA00022729"/>
    </source>
</evidence>
<evidence type="ECO:0000313" key="4">
    <source>
        <dbReference type="Proteomes" id="UP000054481"/>
    </source>
</evidence>
<name>A0A0F7ZYN1_9HYPO</name>
<proteinExistence type="predicted"/>
<gene>
    <name evidence="3" type="ORF">HIM_07837</name>
</gene>